<evidence type="ECO:0000313" key="3">
    <source>
        <dbReference type="Proteomes" id="UP001163255"/>
    </source>
</evidence>
<dbReference type="RefSeq" id="WP_262600283.1">
    <property type="nucleotide sequence ID" value="NZ_CP103300.1"/>
</dbReference>
<accession>A0ABY6GXV9</accession>
<gene>
    <name evidence="2" type="ORF">NX720_06925</name>
</gene>
<evidence type="ECO:0000256" key="1">
    <source>
        <dbReference type="SAM" id="MobiDB-lite"/>
    </source>
</evidence>
<sequence>MDNFGLDEFASRAIYKDFISGKIINEHDYIDGELQPSHKFRELVDNIDKYREFYSLIGFEIRSVNGDAFFVSRSDRAEELNDVAANIQVLLLMVGRGLCTQGISPGILFDDKGGVSARDIDAIGELEEVRQIMKACGLQQPLTKPVNSIMVERGIFHRTIQERYILSSGGRIFFKELFVNDANGQTSNSDDTARSPLEPLKGSAQAFDDPTSPVGEDD</sequence>
<protein>
    <submittedName>
        <fullName evidence="2">Uncharacterized protein</fullName>
    </submittedName>
</protein>
<proteinExistence type="predicted"/>
<evidence type="ECO:0000313" key="2">
    <source>
        <dbReference type="EMBL" id="UYM17633.1"/>
    </source>
</evidence>
<dbReference type="Pfam" id="PF21980">
    <property type="entry name" value="MksE"/>
    <property type="match status" value="1"/>
</dbReference>
<dbReference type="Proteomes" id="UP001163255">
    <property type="component" value="Chromosome"/>
</dbReference>
<organism evidence="2 3">
    <name type="scientific">Endozoicomonas euniceicola</name>
    <dbReference type="NCBI Taxonomy" id="1234143"/>
    <lineage>
        <taxon>Bacteria</taxon>
        <taxon>Pseudomonadati</taxon>
        <taxon>Pseudomonadota</taxon>
        <taxon>Gammaproteobacteria</taxon>
        <taxon>Oceanospirillales</taxon>
        <taxon>Endozoicomonadaceae</taxon>
        <taxon>Endozoicomonas</taxon>
    </lineage>
</organism>
<dbReference type="InterPro" id="IPR053841">
    <property type="entry name" value="MksE"/>
</dbReference>
<name>A0ABY6GXV9_9GAMM</name>
<dbReference type="EMBL" id="CP103300">
    <property type="protein sequence ID" value="UYM17633.1"/>
    <property type="molecule type" value="Genomic_DNA"/>
</dbReference>
<feature type="region of interest" description="Disordered" evidence="1">
    <location>
        <begin position="184"/>
        <end position="218"/>
    </location>
</feature>
<reference evidence="2" key="1">
    <citation type="submission" date="2022-10" db="EMBL/GenBank/DDBJ databases">
        <title>Completed Genome Sequence of two octocoral isolated bacterium, Endozoicomonas euniceicola EF212T and Endozoicomonas gorgoniicola PS125T.</title>
        <authorList>
            <person name="Chiou Y.-J."/>
            <person name="Chen Y.-H."/>
        </authorList>
    </citation>
    <scope>NUCLEOTIDE SEQUENCE</scope>
    <source>
        <strain evidence="2">EF212</strain>
    </source>
</reference>
<keyword evidence="3" id="KW-1185">Reference proteome</keyword>